<sequence>MSSDDPDASDASVYTALSVGRCTVVEVLQRTSLAYTRAMDNAKVRPHDAPEVTEGILGQFNPFEVPYRADRGLPFNMAMLIPIVAGTTVLVGVASSQKILNGIQLDRRLLA</sequence>
<keyword evidence="1" id="KW-0812">Transmembrane</keyword>
<evidence type="ECO:0000256" key="1">
    <source>
        <dbReference type="SAM" id="Phobius"/>
    </source>
</evidence>
<keyword evidence="1" id="KW-1133">Transmembrane helix</keyword>
<proteinExistence type="predicted"/>
<comment type="caution">
    <text evidence="2">The sequence shown here is derived from an EMBL/GenBank/DDBJ whole genome shotgun (WGS) entry which is preliminary data.</text>
</comment>
<dbReference type="EMBL" id="CAMGZC010000688">
    <property type="protein sequence ID" value="CAI0649376.1"/>
    <property type="molecule type" value="Genomic_DNA"/>
</dbReference>
<keyword evidence="1" id="KW-0472">Membrane</keyword>
<evidence type="ECO:0000313" key="2">
    <source>
        <dbReference type="EMBL" id="CAI0649376.1"/>
    </source>
</evidence>
<reference evidence="2" key="1">
    <citation type="submission" date="2022-08" db="EMBL/GenBank/DDBJ databases">
        <authorList>
            <person name="Giroux E."/>
            <person name="Giroux E."/>
        </authorList>
    </citation>
    <scope>NUCLEOTIDE SEQUENCE</scope>
    <source>
        <strain evidence="2">H1091258</strain>
    </source>
</reference>
<name>A0A9W4RY05_9PEZI</name>
<evidence type="ECO:0000313" key="3">
    <source>
        <dbReference type="Proteomes" id="UP001152533"/>
    </source>
</evidence>
<keyword evidence="3" id="KW-1185">Reference proteome</keyword>
<gene>
    <name evidence="2" type="ORF">CGXH109_LOCUS85157</name>
</gene>
<protein>
    <submittedName>
        <fullName evidence="2">Uncharacterized protein</fullName>
    </submittedName>
</protein>
<feature type="transmembrane region" description="Helical" evidence="1">
    <location>
        <begin position="73"/>
        <end position="94"/>
    </location>
</feature>
<accession>A0A9W4RY05</accession>
<dbReference type="AlphaFoldDB" id="A0A9W4RY05"/>
<dbReference type="Proteomes" id="UP001152533">
    <property type="component" value="Unassembled WGS sequence"/>
</dbReference>
<organism evidence="2 3">
    <name type="scientific">Colletotrichum noveboracense</name>
    <dbReference type="NCBI Taxonomy" id="2664923"/>
    <lineage>
        <taxon>Eukaryota</taxon>
        <taxon>Fungi</taxon>
        <taxon>Dikarya</taxon>
        <taxon>Ascomycota</taxon>
        <taxon>Pezizomycotina</taxon>
        <taxon>Sordariomycetes</taxon>
        <taxon>Hypocreomycetidae</taxon>
        <taxon>Glomerellales</taxon>
        <taxon>Glomerellaceae</taxon>
        <taxon>Colletotrichum</taxon>
        <taxon>Colletotrichum gloeosporioides species complex</taxon>
    </lineage>
</organism>